<sequence>MKGLMNRVKGALVQQAFLDEHPLRVFAIAYRYGLEDEGRIAAKYTLRQSFFAPYVKELEHIPASVYHRLLQYHRKCSVAVCSLTADFSWFPAFASRWVWFQCDDCVHHPLSWPLADGKIYEVNAWFIEFMERARNVLRERPCAKVVADPFLIAECLEAASGCHTCRPSAFLDLSVFIAEHFAVEVEKVIDTVELDIPF</sequence>
<name>A0A1B7N5N5_9AGAM</name>
<dbReference type="Proteomes" id="UP000092154">
    <property type="component" value="Unassembled WGS sequence"/>
</dbReference>
<dbReference type="STRING" id="1314800.A0A1B7N5N5"/>
<dbReference type="AlphaFoldDB" id="A0A1B7N5N5"/>
<evidence type="ECO:0000313" key="2">
    <source>
        <dbReference type="Proteomes" id="UP000092154"/>
    </source>
</evidence>
<dbReference type="InParanoid" id="A0A1B7N5N5"/>
<protein>
    <submittedName>
        <fullName evidence="1">Uncharacterized protein</fullName>
    </submittedName>
</protein>
<keyword evidence="2" id="KW-1185">Reference proteome</keyword>
<dbReference type="EMBL" id="KV448222">
    <property type="protein sequence ID" value="OAX40175.1"/>
    <property type="molecule type" value="Genomic_DNA"/>
</dbReference>
<organism evidence="1 2">
    <name type="scientific">Rhizopogon vinicolor AM-OR11-026</name>
    <dbReference type="NCBI Taxonomy" id="1314800"/>
    <lineage>
        <taxon>Eukaryota</taxon>
        <taxon>Fungi</taxon>
        <taxon>Dikarya</taxon>
        <taxon>Basidiomycota</taxon>
        <taxon>Agaricomycotina</taxon>
        <taxon>Agaricomycetes</taxon>
        <taxon>Agaricomycetidae</taxon>
        <taxon>Boletales</taxon>
        <taxon>Suillineae</taxon>
        <taxon>Rhizopogonaceae</taxon>
        <taxon>Rhizopogon</taxon>
    </lineage>
</organism>
<reference evidence="1 2" key="1">
    <citation type="submission" date="2016-06" db="EMBL/GenBank/DDBJ databases">
        <title>Comparative genomics of the ectomycorrhizal sister species Rhizopogon vinicolor and Rhizopogon vesiculosus (Basidiomycota: Boletales) reveals a divergence of the mating type B locus.</title>
        <authorList>
            <consortium name="DOE Joint Genome Institute"/>
            <person name="Mujic A.B."/>
            <person name="Kuo A."/>
            <person name="Tritt A."/>
            <person name="Lipzen A."/>
            <person name="Chen C."/>
            <person name="Johnson J."/>
            <person name="Sharma A."/>
            <person name="Barry K."/>
            <person name="Grigoriev I.V."/>
            <person name="Spatafora J.W."/>
        </authorList>
    </citation>
    <scope>NUCLEOTIDE SEQUENCE [LARGE SCALE GENOMIC DNA]</scope>
    <source>
        <strain evidence="1 2">AM-OR11-026</strain>
    </source>
</reference>
<proteinExistence type="predicted"/>
<dbReference type="OrthoDB" id="6359816at2759"/>
<accession>A0A1B7N5N5</accession>
<gene>
    <name evidence="1" type="ORF">K503DRAFT_799063</name>
</gene>
<evidence type="ECO:0000313" key="1">
    <source>
        <dbReference type="EMBL" id="OAX40175.1"/>
    </source>
</evidence>